<reference evidence="2 3" key="1">
    <citation type="journal article" date="2010" name="Nature">
        <title>Genome sequence of the palaeopolyploid soybean.</title>
        <authorList>
            <person name="Schmutz J."/>
            <person name="Cannon S.B."/>
            <person name="Schlueter J."/>
            <person name="Ma J."/>
            <person name="Mitros T."/>
            <person name="Nelson W."/>
            <person name="Hyten D.L."/>
            <person name="Song Q."/>
            <person name="Thelen J.J."/>
            <person name="Cheng J."/>
            <person name="Xu D."/>
            <person name="Hellsten U."/>
            <person name="May G.D."/>
            <person name="Yu Y."/>
            <person name="Sakurai T."/>
            <person name="Umezawa T."/>
            <person name="Bhattacharyya M.K."/>
            <person name="Sandhu D."/>
            <person name="Valliyodan B."/>
            <person name="Lindquist E."/>
            <person name="Peto M."/>
            <person name="Grant D."/>
            <person name="Shu S."/>
            <person name="Goodstein D."/>
            <person name="Barry K."/>
            <person name="Futrell-Griggs M."/>
            <person name="Abernathy B."/>
            <person name="Du J."/>
            <person name="Tian Z."/>
            <person name="Zhu L."/>
            <person name="Gill N."/>
            <person name="Joshi T."/>
            <person name="Libault M."/>
            <person name="Sethuraman A."/>
            <person name="Zhang X.-C."/>
            <person name="Shinozaki K."/>
            <person name="Nguyen H.T."/>
            <person name="Wing R.A."/>
            <person name="Cregan P."/>
            <person name="Specht J."/>
            <person name="Grimwood J."/>
            <person name="Rokhsar D."/>
            <person name="Stacey G."/>
            <person name="Shoemaker R.C."/>
            <person name="Jackson S.A."/>
        </authorList>
    </citation>
    <scope>NUCLEOTIDE SEQUENCE [LARGE SCALE GENOMIC DNA]</scope>
    <source>
        <strain evidence="3">cv. Williams 82</strain>
        <tissue evidence="2">Callus</tissue>
    </source>
</reference>
<sequence>MFFLWGVFRGQKANNSASTPSVKFSQVLQLKNGDDMAIVDEIPEFESSGDTVLAVGENSDSKGGVANAEHAVVDINNVSLWPKSETQENGSVGIEESLVPPSTPDSDRLQAVAALFLLAEGHMEF</sequence>
<evidence type="ECO:0000313" key="4">
    <source>
        <dbReference type="Proteomes" id="UP000008827"/>
    </source>
</evidence>
<organism evidence="2">
    <name type="scientific">Glycine max</name>
    <name type="common">Soybean</name>
    <name type="synonym">Glycine hispida</name>
    <dbReference type="NCBI Taxonomy" id="3847"/>
    <lineage>
        <taxon>Eukaryota</taxon>
        <taxon>Viridiplantae</taxon>
        <taxon>Streptophyta</taxon>
        <taxon>Embryophyta</taxon>
        <taxon>Tracheophyta</taxon>
        <taxon>Spermatophyta</taxon>
        <taxon>Magnoliopsida</taxon>
        <taxon>eudicotyledons</taxon>
        <taxon>Gunneridae</taxon>
        <taxon>Pentapetalae</taxon>
        <taxon>rosids</taxon>
        <taxon>fabids</taxon>
        <taxon>Fabales</taxon>
        <taxon>Fabaceae</taxon>
        <taxon>Papilionoideae</taxon>
        <taxon>50 kb inversion clade</taxon>
        <taxon>NPAAA clade</taxon>
        <taxon>indigoferoid/millettioid clade</taxon>
        <taxon>Phaseoleae</taxon>
        <taxon>Glycine</taxon>
        <taxon>Glycine subgen. Soja</taxon>
    </lineage>
</organism>
<reference evidence="2" key="3">
    <citation type="submission" date="2018-07" db="EMBL/GenBank/DDBJ databases">
        <title>WGS assembly of Glycine max.</title>
        <authorList>
            <person name="Schmutz J."/>
            <person name="Cannon S."/>
            <person name="Schlueter J."/>
            <person name="Ma J."/>
            <person name="Mitros T."/>
            <person name="Nelson W."/>
            <person name="Hyten D."/>
            <person name="Song Q."/>
            <person name="Thelen J."/>
            <person name="Cheng J."/>
            <person name="Xu D."/>
            <person name="Hellsten U."/>
            <person name="May G."/>
            <person name="Yu Y."/>
            <person name="Sakurai T."/>
            <person name="Umezawa T."/>
            <person name="Bhattacharyya M."/>
            <person name="Sandhu D."/>
            <person name="Valliyodan B."/>
            <person name="Lindquist E."/>
            <person name="Peto M."/>
            <person name="Grant D."/>
            <person name="Shu S."/>
            <person name="Goodstein D."/>
            <person name="Barry K."/>
            <person name="Futrell-Griggs M."/>
            <person name="Abernathy B."/>
            <person name="Du J."/>
            <person name="Tian Z."/>
            <person name="Zhu L."/>
            <person name="Gill N."/>
            <person name="Joshi T."/>
            <person name="Libault M."/>
            <person name="Sethuraman A."/>
            <person name="Zhang X."/>
            <person name="Shinozaki K."/>
            <person name="Nguyen H."/>
            <person name="Wing R."/>
            <person name="Cregan P."/>
            <person name="Specht J."/>
            <person name="Grimwood J."/>
            <person name="Rokhsar D."/>
            <person name="Stacey G."/>
            <person name="Shoemaker R."/>
            <person name="Jackson S."/>
        </authorList>
    </citation>
    <scope>NUCLEOTIDE SEQUENCE</scope>
    <source>
        <tissue evidence="2">Callus</tissue>
    </source>
</reference>
<keyword evidence="4" id="KW-1185">Reference proteome</keyword>
<dbReference type="EnsemblPlants" id="KRH77196">
    <property type="protein sequence ID" value="KRH77196"/>
    <property type="gene ID" value="GLYMA_01G198200"/>
</dbReference>
<dbReference type="OrthoDB" id="1436072at2759"/>
<dbReference type="Proteomes" id="UP000008827">
    <property type="component" value="Chromosome 1"/>
</dbReference>
<name>A0A0R0LE06_SOYBN</name>
<dbReference type="InParanoid" id="A0A0R0LE06"/>
<dbReference type="Gramene" id="KRH77196">
    <property type="protein sequence ID" value="KRH77196"/>
    <property type="gene ID" value="GLYMA_01G198200"/>
</dbReference>
<evidence type="ECO:0000313" key="2">
    <source>
        <dbReference type="EMBL" id="KRH77196.1"/>
    </source>
</evidence>
<accession>A0A0R0LE06</accession>
<protein>
    <submittedName>
        <fullName evidence="2 3">Uncharacterized protein</fullName>
    </submittedName>
</protein>
<dbReference type="EMBL" id="CM000834">
    <property type="protein sequence ID" value="KRH77196.1"/>
    <property type="molecule type" value="Genomic_DNA"/>
</dbReference>
<proteinExistence type="predicted"/>
<dbReference type="AlphaFoldDB" id="A0A0R0LE06"/>
<evidence type="ECO:0000313" key="3">
    <source>
        <dbReference type="EnsemblPlants" id="KRH77196"/>
    </source>
</evidence>
<reference evidence="3" key="2">
    <citation type="submission" date="2018-02" db="UniProtKB">
        <authorList>
            <consortium name="EnsemblPlants"/>
        </authorList>
    </citation>
    <scope>IDENTIFICATION</scope>
    <source>
        <strain evidence="3">Williams 82</strain>
    </source>
</reference>
<gene>
    <name evidence="2" type="ORF">GLYMA_01G198200</name>
</gene>
<evidence type="ECO:0000256" key="1">
    <source>
        <dbReference type="SAM" id="MobiDB-lite"/>
    </source>
</evidence>
<feature type="region of interest" description="Disordered" evidence="1">
    <location>
        <begin position="84"/>
        <end position="105"/>
    </location>
</feature>